<comment type="caution">
    <text evidence="2">The sequence shown here is derived from an EMBL/GenBank/DDBJ whole genome shotgun (WGS) entry which is preliminary data.</text>
</comment>
<evidence type="ECO:0000256" key="1">
    <source>
        <dbReference type="SAM" id="MobiDB-lite"/>
    </source>
</evidence>
<dbReference type="EMBL" id="AWWV01012774">
    <property type="protein sequence ID" value="OMO64578.1"/>
    <property type="molecule type" value="Genomic_DNA"/>
</dbReference>
<gene>
    <name evidence="2" type="ORF">CCACVL1_21663</name>
</gene>
<dbReference type="Gramene" id="OMO64578">
    <property type="protein sequence ID" value="OMO64578"/>
    <property type="gene ID" value="CCACVL1_21663"/>
</dbReference>
<accession>A0A1R3H2H9</accession>
<keyword evidence="3" id="KW-1185">Reference proteome</keyword>
<evidence type="ECO:0000313" key="3">
    <source>
        <dbReference type="Proteomes" id="UP000188268"/>
    </source>
</evidence>
<feature type="region of interest" description="Disordered" evidence="1">
    <location>
        <begin position="1"/>
        <end position="31"/>
    </location>
</feature>
<name>A0A1R3H2H9_COCAP</name>
<evidence type="ECO:0000313" key="2">
    <source>
        <dbReference type="EMBL" id="OMO64578.1"/>
    </source>
</evidence>
<sequence length="31" mass="3619">MSEYWAGPDPNLQNTRLDPTQPYSTHHVIIH</sequence>
<proteinExistence type="predicted"/>
<feature type="compositionally biased region" description="Polar residues" evidence="1">
    <location>
        <begin position="11"/>
        <end position="24"/>
    </location>
</feature>
<organism evidence="2 3">
    <name type="scientific">Corchorus capsularis</name>
    <name type="common">Jute</name>
    <dbReference type="NCBI Taxonomy" id="210143"/>
    <lineage>
        <taxon>Eukaryota</taxon>
        <taxon>Viridiplantae</taxon>
        <taxon>Streptophyta</taxon>
        <taxon>Embryophyta</taxon>
        <taxon>Tracheophyta</taxon>
        <taxon>Spermatophyta</taxon>
        <taxon>Magnoliopsida</taxon>
        <taxon>eudicotyledons</taxon>
        <taxon>Gunneridae</taxon>
        <taxon>Pentapetalae</taxon>
        <taxon>rosids</taxon>
        <taxon>malvids</taxon>
        <taxon>Malvales</taxon>
        <taxon>Malvaceae</taxon>
        <taxon>Grewioideae</taxon>
        <taxon>Apeibeae</taxon>
        <taxon>Corchorus</taxon>
    </lineage>
</organism>
<protein>
    <submittedName>
        <fullName evidence="2">Uncharacterized protein</fullName>
    </submittedName>
</protein>
<dbReference type="Proteomes" id="UP000188268">
    <property type="component" value="Unassembled WGS sequence"/>
</dbReference>
<reference evidence="2 3" key="1">
    <citation type="submission" date="2013-09" db="EMBL/GenBank/DDBJ databases">
        <title>Corchorus capsularis genome sequencing.</title>
        <authorList>
            <person name="Alam M."/>
            <person name="Haque M.S."/>
            <person name="Islam M.S."/>
            <person name="Emdad E.M."/>
            <person name="Islam M.M."/>
            <person name="Ahmed B."/>
            <person name="Halim A."/>
            <person name="Hossen Q.M.M."/>
            <person name="Hossain M.Z."/>
            <person name="Ahmed R."/>
            <person name="Khan M.M."/>
            <person name="Islam R."/>
            <person name="Rashid M.M."/>
            <person name="Khan S.A."/>
            <person name="Rahman M.S."/>
            <person name="Alam M."/>
        </authorList>
    </citation>
    <scope>NUCLEOTIDE SEQUENCE [LARGE SCALE GENOMIC DNA]</scope>
    <source>
        <strain evidence="3">cv. CVL-1</strain>
        <tissue evidence="2">Whole seedling</tissue>
    </source>
</reference>
<dbReference type="AlphaFoldDB" id="A0A1R3H2H9"/>